<sequence length="85" mass="9780">MTNVNESDESRSSLFSKMWVNLAWALITELPGTYWCLEVRVTFIVQRESGEKETPAVAVSRVERRNECSISGKADWDVDRRVKKS</sequence>
<dbReference type="AlphaFoldDB" id="A0AA40FRA6"/>
<dbReference type="EMBL" id="JAHYIQ010000020">
    <property type="protein sequence ID" value="KAK1123480.1"/>
    <property type="molecule type" value="Genomic_DNA"/>
</dbReference>
<keyword evidence="2" id="KW-1185">Reference proteome</keyword>
<evidence type="ECO:0000313" key="1">
    <source>
        <dbReference type="EMBL" id="KAK1123480.1"/>
    </source>
</evidence>
<gene>
    <name evidence="1" type="ORF">K0M31_008187</name>
</gene>
<proteinExistence type="predicted"/>
<reference evidence="1" key="1">
    <citation type="submission" date="2021-10" db="EMBL/GenBank/DDBJ databases">
        <title>Melipona bicolor Genome sequencing and assembly.</title>
        <authorList>
            <person name="Araujo N.S."/>
            <person name="Arias M.C."/>
        </authorList>
    </citation>
    <scope>NUCLEOTIDE SEQUENCE</scope>
    <source>
        <strain evidence="1">USP_2M_L1-L4_2017</strain>
        <tissue evidence="1">Whole body</tissue>
    </source>
</reference>
<evidence type="ECO:0000313" key="2">
    <source>
        <dbReference type="Proteomes" id="UP001177670"/>
    </source>
</evidence>
<protein>
    <submittedName>
        <fullName evidence="1">Uncharacterized protein</fullName>
    </submittedName>
</protein>
<comment type="caution">
    <text evidence="1">The sequence shown here is derived from an EMBL/GenBank/DDBJ whole genome shotgun (WGS) entry which is preliminary data.</text>
</comment>
<name>A0AA40FRA6_9HYME</name>
<organism evidence="1 2">
    <name type="scientific">Melipona bicolor</name>
    <dbReference type="NCBI Taxonomy" id="60889"/>
    <lineage>
        <taxon>Eukaryota</taxon>
        <taxon>Metazoa</taxon>
        <taxon>Ecdysozoa</taxon>
        <taxon>Arthropoda</taxon>
        <taxon>Hexapoda</taxon>
        <taxon>Insecta</taxon>
        <taxon>Pterygota</taxon>
        <taxon>Neoptera</taxon>
        <taxon>Endopterygota</taxon>
        <taxon>Hymenoptera</taxon>
        <taxon>Apocrita</taxon>
        <taxon>Aculeata</taxon>
        <taxon>Apoidea</taxon>
        <taxon>Anthophila</taxon>
        <taxon>Apidae</taxon>
        <taxon>Melipona</taxon>
    </lineage>
</organism>
<dbReference type="Proteomes" id="UP001177670">
    <property type="component" value="Unassembled WGS sequence"/>
</dbReference>
<accession>A0AA40FRA6</accession>